<organism evidence="1 2">
    <name type="scientific">Moraxella lacunata</name>
    <dbReference type="NCBI Taxonomy" id="477"/>
    <lineage>
        <taxon>Bacteria</taxon>
        <taxon>Pseudomonadati</taxon>
        <taxon>Pseudomonadota</taxon>
        <taxon>Gammaproteobacteria</taxon>
        <taxon>Moraxellales</taxon>
        <taxon>Moraxellaceae</taxon>
        <taxon>Moraxella</taxon>
    </lineage>
</organism>
<evidence type="ECO:0000313" key="2">
    <source>
        <dbReference type="Proteomes" id="UP000092607"/>
    </source>
</evidence>
<dbReference type="Proteomes" id="UP000092607">
    <property type="component" value="Unassembled WGS sequence"/>
</dbReference>
<dbReference type="EMBL" id="LZMS01000056">
    <property type="protein sequence ID" value="OBX63040.1"/>
    <property type="molecule type" value="Genomic_DNA"/>
</dbReference>
<reference evidence="1 2" key="1">
    <citation type="submission" date="2016-06" db="EMBL/GenBank/DDBJ databases">
        <title>Draft genome of Moraxella lacunata CCUG 57757A.</title>
        <authorList>
            <person name="Salva-Serra F."/>
            <person name="Engstrom-Jakobsson H."/>
            <person name="Thorell K."/>
            <person name="Gonzales-Siles L."/>
            <person name="Karlsson R."/>
            <person name="Boulund F."/>
            <person name="Engstrand L."/>
            <person name="Kristiansson E."/>
            <person name="Moore E."/>
        </authorList>
    </citation>
    <scope>NUCLEOTIDE SEQUENCE [LARGE SCALE GENOMIC DNA]</scope>
    <source>
        <strain evidence="1 2">CCUG 57757A</strain>
    </source>
</reference>
<proteinExistence type="predicted"/>
<sequence length="74" mass="8668">MSISHVRYHHEFKRTIVKNNYKNVNKNHAILAKTDKLWVNMTDFLVLKDNGEHKILTNKPLVSLDMKVIIINLA</sequence>
<evidence type="ECO:0000313" key="1">
    <source>
        <dbReference type="EMBL" id="OBX63040.1"/>
    </source>
</evidence>
<protein>
    <submittedName>
        <fullName evidence="1">Uncharacterized protein</fullName>
    </submittedName>
</protein>
<dbReference type="AlphaFoldDB" id="A0A1B8Q2A1"/>
<accession>A0A1B8Q2A1</accession>
<gene>
    <name evidence="1" type="ORF">A9309_06555</name>
</gene>
<dbReference type="RefSeq" id="WP_065256026.1">
    <property type="nucleotide sequence ID" value="NZ_JARDJM010000021.1"/>
</dbReference>
<comment type="caution">
    <text evidence="1">The sequence shown here is derived from an EMBL/GenBank/DDBJ whole genome shotgun (WGS) entry which is preliminary data.</text>
</comment>
<name>A0A1B8Q2A1_MORLA</name>